<dbReference type="Gene3D" id="3.30.450.20">
    <property type="entry name" value="PAS domain"/>
    <property type="match status" value="1"/>
</dbReference>
<dbReference type="PROSITE" id="PS50112">
    <property type="entry name" value="PAS"/>
    <property type="match status" value="1"/>
</dbReference>
<dbReference type="AlphaFoldDB" id="A0A6J7J3U4"/>
<name>A0A6J7J3U4_9ZZZZ</name>
<evidence type="ECO:0000259" key="2">
    <source>
        <dbReference type="PROSITE" id="PS50112"/>
    </source>
</evidence>
<dbReference type="Pfam" id="PF08448">
    <property type="entry name" value="PAS_4"/>
    <property type="match status" value="1"/>
</dbReference>
<dbReference type="SMART" id="SM00091">
    <property type="entry name" value="PAS"/>
    <property type="match status" value="1"/>
</dbReference>
<protein>
    <submittedName>
        <fullName evidence="3">Unannotated protein</fullName>
    </submittedName>
</protein>
<dbReference type="InterPro" id="IPR035965">
    <property type="entry name" value="PAS-like_dom_sf"/>
</dbReference>
<dbReference type="NCBIfam" id="TIGR00229">
    <property type="entry name" value="sensory_box"/>
    <property type="match status" value="1"/>
</dbReference>
<sequence length="411" mass="42994">MTAPVDGRAGTAPRHEAELLRLLGEPGDVPLRVWPVADHERLSRLIALLTRIDGVAAVGVQRFDGHDALLVAHVGHPASADEVLTARLARGIVGCALVDGRVHVQLVPRSTGAPAPPGAGPVHVLDVPPGLRALRVTAPPHGPVRPREDDARRPAPGPRGPVTGRTGADDDGGPQAVRLVDLALRSILGRSLLVCDTAMRVLSVAGAAWPQAGAGPTDAGVRDVLDPGTWRTLSPALLTALSGGSEVVEFDGPGGTRFEATCTPVVDDGVVIGATAVARDIAAERGERAAIGVLRGEFDAVFEHSPVGQGLLSIEGRWIRVNARLCELLGATAEELLGEEASGWLHPDGRSWHVERYRELLTGLRPGERATFRVLGARGHESAVSAHVAVLRTPDGWPRGAIVQIVRVADA</sequence>
<evidence type="ECO:0000256" key="1">
    <source>
        <dbReference type="SAM" id="MobiDB-lite"/>
    </source>
</evidence>
<reference evidence="3" key="1">
    <citation type="submission" date="2020-05" db="EMBL/GenBank/DDBJ databases">
        <authorList>
            <person name="Chiriac C."/>
            <person name="Salcher M."/>
            <person name="Ghai R."/>
            <person name="Kavagutti S V."/>
        </authorList>
    </citation>
    <scope>NUCLEOTIDE SEQUENCE</scope>
</reference>
<organism evidence="3">
    <name type="scientific">freshwater metagenome</name>
    <dbReference type="NCBI Taxonomy" id="449393"/>
    <lineage>
        <taxon>unclassified sequences</taxon>
        <taxon>metagenomes</taxon>
        <taxon>ecological metagenomes</taxon>
    </lineage>
</organism>
<dbReference type="CDD" id="cd00130">
    <property type="entry name" value="PAS"/>
    <property type="match status" value="1"/>
</dbReference>
<dbReference type="EMBL" id="CAFBMK010000214">
    <property type="protein sequence ID" value="CAB4937620.1"/>
    <property type="molecule type" value="Genomic_DNA"/>
</dbReference>
<feature type="region of interest" description="Disordered" evidence="1">
    <location>
        <begin position="133"/>
        <end position="174"/>
    </location>
</feature>
<feature type="domain" description="PAS" evidence="2">
    <location>
        <begin position="311"/>
        <end position="364"/>
    </location>
</feature>
<dbReference type="SUPFAM" id="SSF55785">
    <property type="entry name" value="PYP-like sensor domain (PAS domain)"/>
    <property type="match status" value="1"/>
</dbReference>
<gene>
    <name evidence="3" type="ORF">UFOPK3564_02744</name>
</gene>
<evidence type="ECO:0000313" key="3">
    <source>
        <dbReference type="EMBL" id="CAB4937620.1"/>
    </source>
</evidence>
<accession>A0A6J7J3U4</accession>
<proteinExistence type="predicted"/>
<dbReference type="InterPro" id="IPR000014">
    <property type="entry name" value="PAS"/>
</dbReference>
<dbReference type="InterPro" id="IPR013656">
    <property type="entry name" value="PAS_4"/>
</dbReference>